<organism evidence="1 2">
    <name type="scientific">Colletotrichum asianum</name>
    <dbReference type="NCBI Taxonomy" id="702518"/>
    <lineage>
        <taxon>Eukaryota</taxon>
        <taxon>Fungi</taxon>
        <taxon>Dikarya</taxon>
        <taxon>Ascomycota</taxon>
        <taxon>Pezizomycotina</taxon>
        <taxon>Sordariomycetes</taxon>
        <taxon>Hypocreomycetidae</taxon>
        <taxon>Glomerellales</taxon>
        <taxon>Glomerellaceae</taxon>
        <taxon>Colletotrichum</taxon>
        <taxon>Colletotrichum gloeosporioides species complex</taxon>
    </lineage>
</organism>
<dbReference type="OrthoDB" id="4837150at2759"/>
<gene>
    <name evidence="1" type="ORF">GQ607_001461</name>
</gene>
<reference evidence="1 2" key="1">
    <citation type="submission" date="2019-12" db="EMBL/GenBank/DDBJ databases">
        <title>A genome sequence resource for the geographically widespread anthracnose pathogen Colletotrichum asianum.</title>
        <authorList>
            <person name="Meng Y."/>
        </authorList>
    </citation>
    <scope>NUCLEOTIDE SEQUENCE [LARGE SCALE GENOMIC DNA]</scope>
    <source>
        <strain evidence="1 2">ICMP 18580</strain>
    </source>
</reference>
<protein>
    <submittedName>
        <fullName evidence="1">Uncharacterized protein</fullName>
    </submittedName>
</protein>
<evidence type="ECO:0000313" key="1">
    <source>
        <dbReference type="EMBL" id="KAF0331153.1"/>
    </source>
</evidence>
<keyword evidence="2" id="KW-1185">Reference proteome</keyword>
<evidence type="ECO:0000313" key="2">
    <source>
        <dbReference type="Proteomes" id="UP000434172"/>
    </source>
</evidence>
<dbReference type="EMBL" id="WOWK01000004">
    <property type="protein sequence ID" value="KAF0331153.1"/>
    <property type="molecule type" value="Genomic_DNA"/>
</dbReference>
<name>A0A8H3WNA9_9PEZI</name>
<proteinExistence type="predicted"/>
<dbReference type="AlphaFoldDB" id="A0A8H3WNA9"/>
<comment type="caution">
    <text evidence="1">The sequence shown here is derived from an EMBL/GenBank/DDBJ whole genome shotgun (WGS) entry which is preliminary data.</text>
</comment>
<accession>A0A8H3WNA9</accession>
<dbReference type="Proteomes" id="UP000434172">
    <property type="component" value="Unassembled WGS sequence"/>
</dbReference>
<sequence>MGRPPVAQKVPYGSCEILNFEIDDTPMHSGFEGRARQYSDIESMVRIDIGNNQNIRGVEKDVANEADKIDDAEEADLTVATCERTDVDAETSDRMELLRPQSYNNTFRSSGTFGYALTGLYNIAEVLYDCNLPLQLPSPERPLVAKQQQHLHRVLSDQQTFYSYHRHFMIGPSFSDSFRGAITVVSARSGGVLLDAYLAALALWDAQHSRMKTLDEVNPREGSNCLKQLQTAATIDAHDAAAVIMLGQVLVVYHIILLGTSAHAILRQSLLLVKDWLPSLLAQPCLYPITITSILVDTVECLVKREIPVIQPPRGDYSIVDRTFGLCRNSICILYELCVISYEAKKSACAGSFLSDDPMHLRLRNCSNELADIERQVRVWEPAPPTTFFNQFSRLEVSAMVLQARVYRLATLLIIHRLQYPLGVEDDTALRLAMKITVELECFVDWVPVEMKGLPIGLPLLVSSLEIDSLNERVIKYVSPVTTGESGYGTKLKGFASLVKAARDNGYRGLWFDLVEGGLHIPVLP</sequence>